<dbReference type="GO" id="GO:0016747">
    <property type="term" value="F:acyltransferase activity, transferring groups other than amino-acyl groups"/>
    <property type="evidence" value="ECO:0007669"/>
    <property type="project" value="InterPro"/>
</dbReference>
<organism evidence="2 3">
    <name type="scientific">Fulvivirga sediminis</name>
    <dbReference type="NCBI Taxonomy" id="2803949"/>
    <lineage>
        <taxon>Bacteria</taxon>
        <taxon>Pseudomonadati</taxon>
        <taxon>Bacteroidota</taxon>
        <taxon>Cytophagia</taxon>
        <taxon>Cytophagales</taxon>
        <taxon>Fulvivirgaceae</taxon>
        <taxon>Fulvivirga</taxon>
    </lineage>
</organism>
<evidence type="ECO:0000313" key="3">
    <source>
        <dbReference type="Proteomes" id="UP000659388"/>
    </source>
</evidence>
<feature type="domain" description="N-acetyltransferase" evidence="1">
    <location>
        <begin position="3"/>
        <end position="145"/>
    </location>
</feature>
<dbReference type="Pfam" id="PF00583">
    <property type="entry name" value="Acetyltransf_1"/>
    <property type="match status" value="1"/>
</dbReference>
<dbReference type="Gene3D" id="3.40.630.30">
    <property type="match status" value="1"/>
</dbReference>
<dbReference type="SUPFAM" id="SSF55729">
    <property type="entry name" value="Acyl-CoA N-acyltransferases (Nat)"/>
    <property type="match status" value="1"/>
</dbReference>
<protein>
    <submittedName>
        <fullName evidence="2">GNAT family N-acetyltransferase</fullName>
    </submittedName>
</protein>
<dbReference type="InterPro" id="IPR000182">
    <property type="entry name" value="GNAT_dom"/>
</dbReference>
<dbReference type="RefSeq" id="WP_202245319.1">
    <property type="nucleotide sequence ID" value="NZ_JAESIY010000008.1"/>
</dbReference>
<dbReference type="CDD" id="cd04301">
    <property type="entry name" value="NAT_SF"/>
    <property type="match status" value="1"/>
</dbReference>
<gene>
    <name evidence="2" type="ORF">JL102_15390</name>
</gene>
<evidence type="ECO:0000313" key="2">
    <source>
        <dbReference type="EMBL" id="MBL3657531.1"/>
    </source>
</evidence>
<dbReference type="PROSITE" id="PS51186">
    <property type="entry name" value="GNAT"/>
    <property type="match status" value="1"/>
</dbReference>
<dbReference type="Proteomes" id="UP000659388">
    <property type="component" value="Unassembled WGS sequence"/>
</dbReference>
<sequence length="145" mass="17079">MDIQIEQASLEEIIAISKNIPEFENPYQLTDYHKRLDRVKYLALKALVNGQAVGFKLGYDLGHQIFYSWFGGVLPNYRRYGVAKKLADTQEEWVKKHNFHFIRVKTRNHFKPMLIFALKSGFSIINIEKKEKTEEHRILLEKALI</sequence>
<evidence type="ECO:0000259" key="1">
    <source>
        <dbReference type="PROSITE" id="PS51186"/>
    </source>
</evidence>
<dbReference type="InterPro" id="IPR016181">
    <property type="entry name" value="Acyl_CoA_acyltransferase"/>
</dbReference>
<reference evidence="2" key="1">
    <citation type="submission" date="2021-01" db="EMBL/GenBank/DDBJ databases">
        <title>Fulvivirga kasyanovii gen. nov., sp nov., a novel member of the phylum Bacteroidetes isolated from seawater in a mussel farm.</title>
        <authorList>
            <person name="Zhao L.-H."/>
            <person name="Wang Z.-J."/>
        </authorList>
    </citation>
    <scope>NUCLEOTIDE SEQUENCE</scope>
    <source>
        <strain evidence="2">2943</strain>
    </source>
</reference>
<name>A0A937F705_9BACT</name>
<keyword evidence="3" id="KW-1185">Reference proteome</keyword>
<comment type="caution">
    <text evidence="2">The sequence shown here is derived from an EMBL/GenBank/DDBJ whole genome shotgun (WGS) entry which is preliminary data.</text>
</comment>
<proteinExistence type="predicted"/>
<accession>A0A937F705</accession>
<dbReference type="EMBL" id="JAESIY010000008">
    <property type="protein sequence ID" value="MBL3657531.1"/>
    <property type="molecule type" value="Genomic_DNA"/>
</dbReference>
<dbReference type="AlphaFoldDB" id="A0A937F705"/>